<dbReference type="PATRIC" id="fig|344882.3.peg.2554"/>
<reference evidence="10 11" key="1">
    <citation type="submission" date="2015-05" db="EMBL/GenBank/DDBJ databases">
        <title>Genome sequencing and analysis of members of genus Stenotrophomonas.</title>
        <authorList>
            <person name="Patil P.P."/>
            <person name="Midha S."/>
            <person name="Patil P.B."/>
        </authorList>
    </citation>
    <scope>NUCLEOTIDE SEQUENCE [LARGE SCALE GENOMIC DNA]</scope>
    <source>
        <strain evidence="10 11">DSM 21858</strain>
    </source>
</reference>
<dbReference type="PANTHER" id="PTHR30509">
    <property type="entry name" value="P-HYDROXYBENZOIC ACID EFFLUX PUMP SUBUNIT-RELATED"/>
    <property type="match status" value="1"/>
</dbReference>
<dbReference type="EMBL" id="LDJL01000005">
    <property type="protein sequence ID" value="KRG70625.1"/>
    <property type="molecule type" value="Genomic_DNA"/>
</dbReference>
<feature type="transmembrane region" description="Helical" evidence="8">
    <location>
        <begin position="91"/>
        <end position="108"/>
    </location>
</feature>
<keyword evidence="2" id="KW-1003">Cell membrane</keyword>
<dbReference type="Proteomes" id="UP000052052">
    <property type="component" value="Unassembled WGS sequence"/>
</dbReference>
<dbReference type="PANTHER" id="PTHR30509:SF8">
    <property type="entry name" value="INNER MEMBRANE PROTEIN YCCS"/>
    <property type="match status" value="1"/>
</dbReference>
<feature type="transmembrane region" description="Helical" evidence="8">
    <location>
        <begin position="139"/>
        <end position="160"/>
    </location>
</feature>
<dbReference type="Pfam" id="PF13515">
    <property type="entry name" value="FUSC_2"/>
    <property type="match status" value="1"/>
</dbReference>
<comment type="caution">
    <text evidence="10">The sequence shown here is derived from an EMBL/GenBank/DDBJ whole genome shotgun (WGS) entry which is preliminary data.</text>
</comment>
<gene>
    <name evidence="10" type="ORF">ABB29_06090</name>
</gene>
<dbReference type="STRING" id="344882.ABB29_06090"/>
<evidence type="ECO:0000256" key="3">
    <source>
        <dbReference type="ARBA" id="ARBA00022692"/>
    </source>
</evidence>
<evidence type="ECO:0000256" key="5">
    <source>
        <dbReference type="ARBA" id="ARBA00023136"/>
    </source>
</evidence>
<comment type="subcellular location">
    <subcellularLocation>
        <location evidence="1">Cell membrane</location>
        <topology evidence="1">Multi-pass membrane protein</topology>
    </subcellularLocation>
</comment>
<evidence type="ECO:0000313" key="10">
    <source>
        <dbReference type="EMBL" id="KRG70625.1"/>
    </source>
</evidence>
<evidence type="ECO:0000256" key="1">
    <source>
        <dbReference type="ARBA" id="ARBA00004651"/>
    </source>
</evidence>
<dbReference type="InterPro" id="IPR049453">
    <property type="entry name" value="Memb_transporter_dom"/>
</dbReference>
<feature type="domain" description="Integral membrane bound transporter" evidence="9">
    <location>
        <begin position="384"/>
        <end position="507"/>
    </location>
</feature>
<feature type="transmembrane region" description="Helical" evidence="8">
    <location>
        <begin position="494"/>
        <end position="512"/>
    </location>
</feature>
<feature type="region of interest" description="Disordered" evidence="7">
    <location>
        <begin position="557"/>
        <end position="580"/>
    </location>
</feature>
<sequence>MLRTLLRLKPREVPVRVALRNTAAVMLPLVLGIALDQTSAGLAVASGALNTMFTDLPGPYALRMRRMAAAALAAGLAASLGILIGLNTLPLLLAVFVMGCAGGLLVALGPIAARVGLTSIIMFLICAHMQLPASRALPVALLIASGGLLQMLMAVAAWPLQRYRPERFAMADLLQQLALTARTRPEGSAPSPSLQAAQDTLVMLHGEHRASGMAVDAFRIMAQVCERLRIDLLSLIDVHERLSDNRARETIELLLKQSALVLDDLADALRAPHAPAQAKLALEKLPVISQALAEAAAAARQPRDVRLLRIAQARVVGLSAQLRALLRNSYWAGSRGELRAQKAEARLPKALRPGAPWQTLRANIKLSSVAFRHALRCGVCLVIATALERSLAIPHGYWIPMTAAIVLKPDFGGTLSFGALRVAGTFAGLLITTVLAHYAMDGVLVRLLLMAALCVGFRLTAQINYGIGVALLTGMLVLLLSFEGMAPGEAVQARVIATTAGSALAMIAYALWPTWEGKGARFALASLVQAYQTHLDALFAGRVDALDETRSASRVARTNTQASLERLRNEPRRRNNRSEAEFGESLLANVSRLMRAPLSLEAMMREGARLPAQPALLDFAEATHRSLAAIAAVLQGQAKAADIPAVRPHETRLAAEMNSEDADEELLATLLDTCDRIANSCDTLRHLLRRGNAQPGSPAVATPADAADGRVVEA</sequence>
<keyword evidence="4 8" id="KW-1133">Transmembrane helix</keyword>
<evidence type="ECO:0000256" key="4">
    <source>
        <dbReference type="ARBA" id="ARBA00022989"/>
    </source>
</evidence>
<evidence type="ECO:0000256" key="2">
    <source>
        <dbReference type="ARBA" id="ARBA00022475"/>
    </source>
</evidence>
<dbReference type="GO" id="GO:0005886">
    <property type="term" value="C:plasma membrane"/>
    <property type="evidence" value="ECO:0007669"/>
    <property type="project" value="UniProtKB-SubCell"/>
</dbReference>
<protein>
    <submittedName>
        <fullName evidence="10">Membrane protein</fullName>
    </submittedName>
</protein>
<dbReference type="AlphaFoldDB" id="A0A0R0CXT2"/>
<name>A0A0R0CXT2_9GAMM</name>
<accession>A0A0R0CXT2</accession>
<feature type="transmembrane region" description="Helical" evidence="8">
    <location>
        <begin position="418"/>
        <end position="436"/>
    </location>
</feature>
<evidence type="ECO:0000259" key="9">
    <source>
        <dbReference type="Pfam" id="PF13515"/>
    </source>
</evidence>
<feature type="region of interest" description="Disordered" evidence="7">
    <location>
        <begin position="691"/>
        <end position="714"/>
    </location>
</feature>
<evidence type="ECO:0000313" key="11">
    <source>
        <dbReference type="Proteomes" id="UP000052052"/>
    </source>
</evidence>
<evidence type="ECO:0000256" key="8">
    <source>
        <dbReference type="SAM" id="Phobius"/>
    </source>
</evidence>
<comment type="similarity">
    <text evidence="6">Belongs to the YccS/YhfK family.</text>
</comment>
<evidence type="ECO:0000256" key="6">
    <source>
        <dbReference type="ARBA" id="ARBA00043993"/>
    </source>
</evidence>
<organism evidence="10 11">
    <name type="scientific">Pseudoxanthomonas dokdonensis</name>
    <dbReference type="NCBI Taxonomy" id="344882"/>
    <lineage>
        <taxon>Bacteria</taxon>
        <taxon>Pseudomonadati</taxon>
        <taxon>Pseudomonadota</taxon>
        <taxon>Gammaproteobacteria</taxon>
        <taxon>Lysobacterales</taxon>
        <taxon>Lysobacteraceae</taxon>
        <taxon>Pseudoxanthomonas</taxon>
    </lineage>
</organism>
<dbReference type="OrthoDB" id="128040at2"/>
<proteinExistence type="inferred from homology"/>
<feature type="transmembrane region" description="Helical" evidence="8">
    <location>
        <begin position="67"/>
        <end position="85"/>
    </location>
</feature>
<dbReference type="RefSeq" id="WP_057657719.1">
    <property type="nucleotide sequence ID" value="NZ_LDJL01000005.1"/>
</dbReference>
<keyword evidence="3 8" id="KW-0812">Transmembrane</keyword>
<evidence type="ECO:0000256" key="7">
    <source>
        <dbReference type="SAM" id="MobiDB-lite"/>
    </source>
</evidence>
<feature type="transmembrane region" description="Helical" evidence="8">
    <location>
        <begin position="465"/>
        <end position="482"/>
    </location>
</feature>
<feature type="compositionally biased region" description="Basic and acidic residues" evidence="7">
    <location>
        <begin position="565"/>
        <end position="580"/>
    </location>
</feature>
<keyword evidence="5 8" id="KW-0472">Membrane</keyword>
<keyword evidence="11" id="KW-1185">Reference proteome</keyword>